<feature type="region of interest" description="Disordered" evidence="1">
    <location>
        <begin position="1"/>
        <end position="23"/>
    </location>
</feature>
<comment type="caution">
    <text evidence="2">The sequence shown here is derived from an EMBL/GenBank/DDBJ whole genome shotgun (WGS) entry which is preliminary data.</text>
</comment>
<keyword evidence="3" id="KW-1185">Reference proteome</keyword>
<name>A0AAE1LFM0_9NEOP</name>
<protein>
    <submittedName>
        <fullName evidence="2">Molybdopterin molybdenumtransferase</fullName>
    </submittedName>
</protein>
<dbReference type="AlphaFoldDB" id="A0AAE1LFM0"/>
<dbReference type="Proteomes" id="UP001219518">
    <property type="component" value="Unassembled WGS sequence"/>
</dbReference>
<reference evidence="2" key="2">
    <citation type="journal article" date="2023" name="BMC Genomics">
        <title>Pest status, molecular evolution, and epigenetic factors derived from the genome assembly of Frankliniella fusca, a thysanopteran phytovirus vector.</title>
        <authorList>
            <person name="Catto M.A."/>
            <person name="Labadie P.E."/>
            <person name="Jacobson A.L."/>
            <person name="Kennedy G.G."/>
            <person name="Srinivasan R."/>
            <person name="Hunt B.G."/>
        </authorList>
    </citation>
    <scope>NUCLEOTIDE SEQUENCE</scope>
    <source>
        <strain evidence="2">PL_HMW_Pooled</strain>
    </source>
</reference>
<feature type="non-terminal residue" evidence="2">
    <location>
        <position position="1"/>
    </location>
</feature>
<proteinExistence type="predicted"/>
<sequence length="159" mass="17592">ESLSPSTRHFFGQAARTKSERKSSLPSLCRAAGPVQAGRYGFQFASPTGVRTDSLVVTVPAPRPKPSRLSGRFCRVRISVDLIIFFRRFSDDFTVGGLSLGALELPCTSPVNLKEIFFWTKIPKNAKAIAFGNLTKDRKSQITLKFTGNPLKALRNIYQ</sequence>
<evidence type="ECO:0000256" key="1">
    <source>
        <dbReference type="SAM" id="MobiDB-lite"/>
    </source>
</evidence>
<organism evidence="2 3">
    <name type="scientific">Frankliniella fusca</name>
    <dbReference type="NCBI Taxonomy" id="407009"/>
    <lineage>
        <taxon>Eukaryota</taxon>
        <taxon>Metazoa</taxon>
        <taxon>Ecdysozoa</taxon>
        <taxon>Arthropoda</taxon>
        <taxon>Hexapoda</taxon>
        <taxon>Insecta</taxon>
        <taxon>Pterygota</taxon>
        <taxon>Neoptera</taxon>
        <taxon>Paraneoptera</taxon>
        <taxon>Thysanoptera</taxon>
        <taxon>Terebrantia</taxon>
        <taxon>Thripoidea</taxon>
        <taxon>Thripidae</taxon>
        <taxon>Frankliniella</taxon>
    </lineage>
</organism>
<accession>A0AAE1LFM0</accession>
<evidence type="ECO:0000313" key="3">
    <source>
        <dbReference type="Proteomes" id="UP001219518"/>
    </source>
</evidence>
<evidence type="ECO:0000313" key="2">
    <source>
        <dbReference type="EMBL" id="KAK3917630.1"/>
    </source>
</evidence>
<gene>
    <name evidence="2" type="ORF">KUF71_007109</name>
</gene>
<reference evidence="2" key="1">
    <citation type="submission" date="2021-07" db="EMBL/GenBank/DDBJ databases">
        <authorList>
            <person name="Catto M.A."/>
            <person name="Jacobson A."/>
            <person name="Kennedy G."/>
            <person name="Labadie P."/>
            <person name="Hunt B.G."/>
            <person name="Srinivasan R."/>
        </authorList>
    </citation>
    <scope>NUCLEOTIDE SEQUENCE</scope>
    <source>
        <strain evidence="2">PL_HMW_Pooled</strain>
        <tissue evidence="2">Head</tissue>
    </source>
</reference>
<dbReference type="EMBL" id="JAHWGI010000767">
    <property type="protein sequence ID" value="KAK3917630.1"/>
    <property type="molecule type" value="Genomic_DNA"/>
</dbReference>